<feature type="signal peptide" evidence="1">
    <location>
        <begin position="1"/>
        <end position="27"/>
    </location>
</feature>
<proteinExistence type="predicted"/>
<keyword evidence="1" id="KW-0732">Signal</keyword>
<dbReference type="InterPro" id="IPR049168">
    <property type="entry name" value="Glyco_hydro_134"/>
</dbReference>
<feature type="chain" id="PRO_5046635121" evidence="1">
    <location>
        <begin position="28"/>
        <end position="229"/>
    </location>
</feature>
<dbReference type="EMBL" id="JBHSJB010000031">
    <property type="protein sequence ID" value="MFC5058378.1"/>
    <property type="molecule type" value="Genomic_DNA"/>
</dbReference>
<gene>
    <name evidence="2" type="ORF">ACFPFM_32105</name>
</gene>
<comment type="caution">
    <text evidence="2">The sequence shown here is derived from an EMBL/GenBank/DDBJ whole genome shotgun (WGS) entry which is preliminary data.</text>
</comment>
<evidence type="ECO:0000256" key="1">
    <source>
        <dbReference type="SAM" id="SignalP"/>
    </source>
</evidence>
<dbReference type="CDD" id="cd19610">
    <property type="entry name" value="mannanase_GH134"/>
    <property type="match status" value="1"/>
</dbReference>
<organism evidence="2 3">
    <name type="scientific">Saccharothrix xinjiangensis</name>
    <dbReference type="NCBI Taxonomy" id="204798"/>
    <lineage>
        <taxon>Bacteria</taxon>
        <taxon>Bacillati</taxon>
        <taxon>Actinomycetota</taxon>
        <taxon>Actinomycetes</taxon>
        <taxon>Pseudonocardiales</taxon>
        <taxon>Pseudonocardiaceae</taxon>
        <taxon>Saccharothrix</taxon>
    </lineage>
</organism>
<dbReference type="Proteomes" id="UP001595833">
    <property type="component" value="Unassembled WGS sequence"/>
</dbReference>
<evidence type="ECO:0000313" key="3">
    <source>
        <dbReference type="Proteomes" id="UP001595833"/>
    </source>
</evidence>
<dbReference type="RefSeq" id="WP_344043342.1">
    <property type="nucleotide sequence ID" value="NZ_BAAAKE010000044.1"/>
</dbReference>
<evidence type="ECO:0000313" key="2">
    <source>
        <dbReference type="EMBL" id="MFC5058378.1"/>
    </source>
</evidence>
<sequence length="229" mass="24978">MRRLSAIMVASMLAFAGATLFAVPAGANSVLDAPSYCADHHAGGDGWGNDDYCSTPDDVVMAACPSGMRCGSYSISGLGSRKQQVRNAGANSLDLAVAMLETERMDTNYPYGDNKRDDAANFGIFKQNWYMLRSKCDRFRGQTTAQWNNGAALNSNLSADISCLHQSQNAYGMNTWFGGHRNGQTGINNPNTSDINGYKTAVYWIRDQLNSNSANLSNDTRFWVDVRPI</sequence>
<protein>
    <submittedName>
        <fullName evidence="2">Uncharacterized protein</fullName>
    </submittedName>
</protein>
<dbReference type="Pfam" id="PF21087">
    <property type="entry name" value="Glyco_hydro_134"/>
    <property type="match status" value="1"/>
</dbReference>
<name>A0ABV9Y839_9PSEU</name>
<keyword evidence="3" id="KW-1185">Reference proteome</keyword>
<accession>A0ABV9Y839</accession>
<reference evidence="3" key="1">
    <citation type="journal article" date="2019" name="Int. J. Syst. Evol. Microbiol.">
        <title>The Global Catalogue of Microorganisms (GCM) 10K type strain sequencing project: providing services to taxonomists for standard genome sequencing and annotation.</title>
        <authorList>
            <consortium name="The Broad Institute Genomics Platform"/>
            <consortium name="The Broad Institute Genome Sequencing Center for Infectious Disease"/>
            <person name="Wu L."/>
            <person name="Ma J."/>
        </authorList>
    </citation>
    <scope>NUCLEOTIDE SEQUENCE [LARGE SCALE GENOMIC DNA]</scope>
    <source>
        <strain evidence="3">KCTC 12848</strain>
    </source>
</reference>